<dbReference type="EMBL" id="KI395483">
    <property type="protein sequence ID" value="ERM98239.1"/>
    <property type="molecule type" value="Genomic_DNA"/>
</dbReference>
<sequence length="308" mass="35144">MEVNGTLVPRPSVFPSRLGHQVSVKRERCFCFCVLRVLPVGDTLSTSSHHRWRKVEVQCQDSSQSVQQSLIPQRDDVGSSQLSFDRLQPREEDFTSEQKRGFGRFVVREAVLDEEYWTAAWLRAESCWENHSYMRHVESYKRKFAEQEFNALKQRCAGQFKNSLKCFCIVAVKKEEENVRRTVLNSIVGTLDVSIRQFLQGEAFPGIREKGYGKSSALMASNGSDHPHRYAYVSNVCVAKYARRQGIATNMLYLAMDVALSAGMTQIFVHVNADNTPAKYLYEKVGFEMVEEAVDNSSKEPDLMCLKL</sequence>
<dbReference type="InterPro" id="IPR000182">
    <property type="entry name" value="GNAT_dom"/>
</dbReference>
<dbReference type="CDD" id="cd04301">
    <property type="entry name" value="NAT_SF"/>
    <property type="match status" value="1"/>
</dbReference>
<evidence type="ECO:0000259" key="1">
    <source>
        <dbReference type="PROSITE" id="PS51186"/>
    </source>
</evidence>
<dbReference type="eggNOG" id="ENOG502QPTC">
    <property type="taxonomic scope" value="Eukaryota"/>
</dbReference>
<proteinExistence type="predicted"/>
<dbReference type="OrthoDB" id="41532at2759"/>
<organism evidence="2 3">
    <name type="scientific">Amborella trichopoda</name>
    <dbReference type="NCBI Taxonomy" id="13333"/>
    <lineage>
        <taxon>Eukaryota</taxon>
        <taxon>Viridiplantae</taxon>
        <taxon>Streptophyta</taxon>
        <taxon>Embryophyta</taxon>
        <taxon>Tracheophyta</taxon>
        <taxon>Spermatophyta</taxon>
        <taxon>Magnoliopsida</taxon>
        <taxon>Amborellales</taxon>
        <taxon>Amborellaceae</taxon>
        <taxon>Amborella</taxon>
    </lineage>
</organism>
<dbReference type="InterPro" id="IPR016181">
    <property type="entry name" value="Acyl_CoA_acyltransferase"/>
</dbReference>
<protein>
    <recommendedName>
        <fullName evidence="1">N-acetyltransferase domain-containing protein</fullName>
    </recommendedName>
</protein>
<reference evidence="3" key="1">
    <citation type="journal article" date="2013" name="Science">
        <title>The Amborella genome and the evolution of flowering plants.</title>
        <authorList>
            <consortium name="Amborella Genome Project"/>
        </authorList>
    </citation>
    <scope>NUCLEOTIDE SEQUENCE [LARGE SCALE GENOMIC DNA]</scope>
</reference>
<dbReference type="Gramene" id="ERM98239">
    <property type="protein sequence ID" value="ERM98239"/>
    <property type="gene ID" value="AMTR_s00095p00162190"/>
</dbReference>
<evidence type="ECO:0000313" key="3">
    <source>
        <dbReference type="Proteomes" id="UP000017836"/>
    </source>
</evidence>
<dbReference type="HOGENOM" id="CLU_056265_1_0_1"/>
<dbReference type="OMA" id="CSCIITV"/>
<dbReference type="AlphaFoldDB" id="W1NUB2"/>
<dbReference type="Pfam" id="PF00583">
    <property type="entry name" value="Acetyltransf_1"/>
    <property type="match status" value="1"/>
</dbReference>
<dbReference type="Gene3D" id="3.40.630.30">
    <property type="match status" value="1"/>
</dbReference>
<evidence type="ECO:0000313" key="2">
    <source>
        <dbReference type="EMBL" id="ERM98239.1"/>
    </source>
</evidence>
<dbReference type="KEGG" id="atr:18426240"/>
<dbReference type="Proteomes" id="UP000017836">
    <property type="component" value="Unassembled WGS sequence"/>
</dbReference>
<dbReference type="PANTHER" id="PTHR47426:SF3">
    <property type="entry name" value="GCN5-RELATED N-ACETYLTRANSFERASE 6, CHLOROPLASTIC"/>
    <property type="match status" value="1"/>
</dbReference>
<keyword evidence="3" id="KW-1185">Reference proteome</keyword>
<dbReference type="PROSITE" id="PS51186">
    <property type="entry name" value="GNAT"/>
    <property type="match status" value="1"/>
</dbReference>
<feature type="domain" description="N-acetyltransferase" evidence="1">
    <location>
        <begin position="170"/>
        <end position="308"/>
    </location>
</feature>
<dbReference type="SUPFAM" id="SSF55729">
    <property type="entry name" value="Acyl-CoA N-acyltransferases (Nat)"/>
    <property type="match status" value="1"/>
</dbReference>
<gene>
    <name evidence="2" type="ORF">AMTR_s00095p00162190</name>
</gene>
<accession>W1NUB2</accession>
<dbReference type="PANTHER" id="PTHR47426">
    <property type="entry name" value="ACYL-COA N-ACYLTRANSFERASES (NAT) SUPERFAMILY PROTEIN"/>
    <property type="match status" value="1"/>
</dbReference>
<dbReference type="GO" id="GO:0016747">
    <property type="term" value="F:acyltransferase activity, transferring groups other than amino-acyl groups"/>
    <property type="evidence" value="ECO:0007669"/>
    <property type="project" value="InterPro"/>
</dbReference>
<name>W1NUB2_AMBTC</name>
<dbReference type="STRING" id="13333.W1NUB2"/>